<protein>
    <submittedName>
        <fullName evidence="2">Uncharacterized protein</fullName>
    </submittedName>
</protein>
<feature type="compositionally biased region" description="Polar residues" evidence="1">
    <location>
        <begin position="147"/>
        <end position="162"/>
    </location>
</feature>
<reference evidence="3" key="1">
    <citation type="journal article" date="2019" name="Nat. Commun.">
        <title>The genome of broomcorn millet.</title>
        <authorList>
            <person name="Zou C."/>
            <person name="Miki D."/>
            <person name="Li D."/>
            <person name="Tang Q."/>
            <person name="Xiao L."/>
            <person name="Rajput S."/>
            <person name="Deng P."/>
            <person name="Jia W."/>
            <person name="Huang R."/>
            <person name="Zhang M."/>
            <person name="Sun Y."/>
            <person name="Hu J."/>
            <person name="Fu X."/>
            <person name="Schnable P.S."/>
            <person name="Li F."/>
            <person name="Zhang H."/>
            <person name="Feng B."/>
            <person name="Zhu X."/>
            <person name="Liu R."/>
            <person name="Schnable J.C."/>
            <person name="Zhu J.-K."/>
            <person name="Zhang H."/>
        </authorList>
    </citation>
    <scope>NUCLEOTIDE SEQUENCE [LARGE SCALE GENOMIC DNA]</scope>
</reference>
<feature type="region of interest" description="Disordered" evidence="1">
    <location>
        <begin position="130"/>
        <end position="163"/>
    </location>
</feature>
<keyword evidence="3" id="KW-1185">Reference proteome</keyword>
<dbReference type="AlphaFoldDB" id="A0A3L6TCY0"/>
<proteinExistence type="predicted"/>
<evidence type="ECO:0000313" key="3">
    <source>
        <dbReference type="Proteomes" id="UP000275267"/>
    </source>
</evidence>
<name>A0A3L6TCY0_PANMI</name>
<sequence length="287" mass="32406">MVVHPRSDLRLCSLPELQCLFAKAKKIKFSPVIMLITGRGPIDITSLVTRIATHVEALDNAQVTYLPLEDEYQYQVGVEHFVQGHMMREGPGNSLFMTYPRYDSEIELPCPSLSLYSVKRLLLQMQKKEPARHSVVGPVTRGRTRRNAQQQDQAGPSGTSHMNFEETYDYYTQGGSSTAEDTAEHEEPYYPAGMQDSYGPQAGPSSSARFGYEDPVMRRIMGLTTQANNLGLQQEQIGKNVAHNTDLTQQNWSMTTSIHQDTSRIFTRLGLDQQPPQQQQHYPLAER</sequence>
<accession>A0A3L6TCY0</accession>
<feature type="region of interest" description="Disordered" evidence="1">
    <location>
        <begin position="189"/>
        <end position="210"/>
    </location>
</feature>
<comment type="caution">
    <text evidence="2">The sequence shown here is derived from an EMBL/GenBank/DDBJ whole genome shotgun (WGS) entry which is preliminary data.</text>
</comment>
<evidence type="ECO:0000313" key="2">
    <source>
        <dbReference type="EMBL" id="RLN35153.1"/>
    </source>
</evidence>
<dbReference type="EMBL" id="PQIB02000002">
    <property type="protein sequence ID" value="RLN35153.1"/>
    <property type="molecule type" value="Genomic_DNA"/>
</dbReference>
<evidence type="ECO:0000256" key="1">
    <source>
        <dbReference type="SAM" id="MobiDB-lite"/>
    </source>
</evidence>
<dbReference type="Proteomes" id="UP000275267">
    <property type="component" value="Unassembled WGS sequence"/>
</dbReference>
<gene>
    <name evidence="2" type="ORF">C2845_PM03G21540</name>
</gene>
<organism evidence="2 3">
    <name type="scientific">Panicum miliaceum</name>
    <name type="common">Proso millet</name>
    <name type="synonym">Broomcorn millet</name>
    <dbReference type="NCBI Taxonomy" id="4540"/>
    <lineage>
        <taxon>Eukaryota</taxon>
        <taxon>Viridiplantae</taxon>
        <taxon>Streptophyta</taxon>
        <taxon>Embryophyta</taxon>
        <taxon>Tracheophyta</taxon>
        <taxon>Spermatophyta</taxon>
        <taxon>Magnoliopsida</taxon>
        <taxon>Liliopsida</taxon>
        <taxon>Poales</taxon>
        <taxon>Poaceae</taxon>
        <taxon>PACMAD clade</taxon>
        <taxon>Panicoideae</taxon>
        <taxon>Panicodae</taxon>
        <taxon>Paniceae</taxon>
        <taxon>Panicinae</taxon>
        <taxon>Panicum</taxon>
        <taxon>Panicum sect. Panicum</taxon>
    </lineage>
</organism>